<dbReference type="RefSeq" id="XP_038729875.1">
    <property type="nucleotide sequence ID" value="XM_038879364.1"/>
</dbReference>
<evidence type="ECO:0000256" key="1">
    <source>
        <dbReference type="SAM" id="MobiDB-lite"/>
    </source>
</evidence>
<organism evidence="2 3">
    <name type="scientific">Botrytis byssoidea</name>
    <dbReference type="NCBI Taxonomy" id="139641"/>
    <lineage>
        <taxon>Eukaryota</taxon>
        <taxon>Fungi</taxon>
        <taxon>Dikarya</taxon>
        <taxon>Ascomycota</taxon>
        <taxon>Pezizomycotina</taxon>
        <taxon>Leotiomycetes</taxon>
        <taxon>Helotiales</taxon>
        <taxon>Sclerotiniaceae</taxon>
        <taxon>Botrytis</taxon>
    </lineage>
</organism>
<comment type="caution">
    <text evidence="2">The sequence shown here is derived from an EMBL/GenBank/DDBJ whole genome shotgun (WGS) entry which is preliminary data.</text>
</comment>
<dbReference type="AlphaFoldDB" id="A0A9P5I6J7"/>
<feature type="compositionally biased region" description="Polar residues" evidence="1">
    <location>
        <begin position="249"/>
        <end position="258"/>
    </location>
</feature>
<dbReference type="Proteomes" id="UP000710849">
    <property type="component" value="Unassembled WGS sequence"/>
</dbReference>
<feature type="region of interest" description="Disordered" evidence="1">
    <location>
        <begin position="1"/>
        <end position="61"/>
    </location>
</feature>
<feature type="compositionally biased region" description="Polar residues" evidence="1">
    <location>
        <begin position="222"/>
        <end position="239"/>
    </location>
</feature>
<dbReference type="EMBL" id="RCSW01000019">
    <property type="protein sequence ID" value="KAF7933082.1"/>
    <property type="molecule type" value="Genomic_DNA"/>
</dbReference>
<keyword evidence="3" id="KW-1185">Reference proteome</keyword>
<feature type="region of interest" description="Disordered" evidence="1">
    <location>
        <begin position="111"/>
        <end position="152"/>
    </location>
</feature>
<protein>
    <submittedName>
        <fullName evidence="2">Uncharacterized protein</fullName>
    </submittedName>
</protein>
<evidence type="ECO:0000313" key="3">
    <source>
        <dbReference type="Proteomes" id="UP000710849"/>
    </source>
</evidence>
<sequence length="403" mass="45237">MSESFPLRVRSAPPRVRLLGERDVERNTIRRDPISYPDRTESPGGRSRERATTTETQRHSTDNDVYQDEYEILCERFRASHLKSLEGTRSSTEAGHRLKIASYMIQNGAEGYTEQAQREREDSQHGGGASSEFRAERYATEGSDSTMDSTGGMRSRVVSNIVSYPAGINDSAQRSTARAFGDDDYNSLIGRAYFSNINYALNSTHVPRPSQLYPGFQRHSRNTTSASGPTPTPQTSAPNNLGVPRRPTRSSLASQHCQPSFTDSSAFAGLSFSRAEFEKSIRRNVTRNMNLIPCGFASANPPIPFVAPSTLRDTSRIPRQPAPDPPICADYRPDHLWNTANTRNWIYQNLVTYCRFPESHAYNIVMAWMGGGMTIRNYTLVGWQMLTGSYHAGWFMYRRMLGS</sequence>
<evidence type="ECO:0000313" key="2">
    <source>
        <dbReference type="EMBL" id="KAF7933082.1"/>
    </source>
</evidence>
<dbReference type="GeneID" id="62152437"/>
<feature type="compositionally biased region" description="Basic and acidic residues" evidence="1">
    <location>
        <begin position="18"/>
        <end position="61"/>
    </location>
</feature>
<proteinExistence type="predicted"/>
<gene>
    <name evidence="2" type="ORF">EAE97_008849</name>
</gene>
<reference evidence="2 3" key="1">
    <citation type="journal article" date="2020" name="Genome Biol. Evol.">
        <title>Comparative genomics of Sclerotiniaceae.</title>
        <authorList>
            <person name="Valero Jimenez C.A."/>
            <person name="Steentjes M."/>
            <person name="Scholten O.E."/>
            <person name="Van Kan J.A.L."/>
        </authorList>
    </citation>
    <scope>NUCLEOTIDE SEQUENCE [LARGE SCALE GENOMIC DNA]</scope>
    <source>
        <strain evidence="2 3">MUCL 94</strain>
    </source>
</reference>
<feature type="region of interest" description="Disordered" evidence="1">
    <location>
        <begin position="210"/>
        <end position="258"/>
    </location>
</feature>
<name>A0A9P5I6J7_9HELO</name>
<accession>A0A9P5I6J7</accession>